<dbReference type="PANTHER" id="PTHR33271:SF22">
    <property type="entry name" value="OS04G0445200 PROTEIN"/>
    <property type="match status" value="1"/>
</dbReference>
<gene>
    <name evidence="2" type="ORF">S03H2_13368</name>
</gene>
<accession>X1EWE3</accession>
<organism evidence="2">
    <name type="scientific">marine sediment metagenome</name>
    <dbReference type="NCBI Taxonomy" id="412755"/>
    <lineage>
        <taxon>unclassified sequences</taxon>
        <taxon>metagenomes</taxon>
        <taxon>ecological metagenomes</taxon>
    </lineage>
</organism>
<sequence length="97" mass="11369">MKMKKKLPTEGDLEKLNVKSWGTWSKEVSEFDWSYDDTETCYLLDGEVEVTDSKTGEKIQFKKGDLVQFEKGLKCIWNVKKPVRKYFSFDLDFGVID</sequence>
<dbReference type="Gene3D" id="2.60.120.10">
    <property type="entry name" value="Jelly Rolls"/>
    <property type="match status" value="1"/>
</dbReference>
<dbReference type="Pfam" id="PF05899">
    <property type="entry name" value="Cupin_3"/>
    <property type="match status" value="1"/>
</dbReference>
<dbReference type="CDD" id="cd02227">
    <property type="entry name" value="cupin_TM1112-like"/>
    <property type="match status" value="1"/>
</dbReference>
<dbReference type="EMBL" id="BARU01006788">
    <property type="protein sequence ID" value="GAH36897.1"/>
    <property type="molecule type" value="Genomic_DNA"/>
</dbReference>
<reference evidence="2" key="1">
    <citation type="journal article" date="2014" name="Front. Microbiol.">
        <title>High frequency of phylogenetically diverse reductive dehalogenase-homologous genes in deep subseafloor sedimentary metagenomes.</title>
        <authorList>
            <person name="Kawai M."/>
            <person name="Futagami T."/>
            <person name="Toyoda A."/>
            <person name="Takaki Y."/>
            <person name="Nishi S."/>
            <person name="Hori S."/>
            <person name="Arai W."/>
            <person name="Tsubouchi T."/>
            <person name="Morono Y."/>
            <person name="Uchiyama I."/>
            <person name="Ito T."/>
            <person name="Fujiyama A."/>
            <person name="Inagaki F."/>
            <person name="Takami H."/>
        </authorList>
    </citation>
    <scope>NUCLEOTIDE SEQUENCE</scope>
    <source>
        <strain evidence="2">Expedition CK06-06</strain>
    </source>
</reference>
<comment type="caution">
    <text evidence="2">The sequence shown here is derived from an EMBL/GenBank/DDBJ whole genome shotgun (WGS) entry which is preliminary data.</text>
</comment>
<dbReference type="SUPFAM" id="SSF51182">
    <property type="entry name" value="RmlC-like cupins"/>
    <property type="match status" value="1"/>
</dbReference>
<dbReference type="InterPro" id="IPR014710">
    <property type="entry name" value="RmlC-like_jellyroll"/>
</dbReference>
<protein>
    <recommendedName>
        <fullName evidence="1">(S)-ureidoglycine aminohydrolase cupin domain-containing protein</fullName>
    </recommendedName>
</protein>
<dbReference type="PANTHER" id="PTHR33271">
    <property type="entry name" value="OS04G0445200 PROTEIN"/>
    <property type="match status" value="1"/>
</dbReference>
<name>X1EWE3_9ZZZZ</name>
<proteinExistence type="predicted"/>
<evidence type="ECO:0000313" key="2">
    <source>
        <dbReference type="EMBL" id="GAH36897.1"/>
    </source>
</evidence>
<dbReference type="InterPro" id="IPR011051">
    <property type="entry name" value="RmlC_Cupin_sf"/>
</dbReference>
<evidence type="ECO:0000259" key="1">
    <source>
        <dbReference type="Pfam" id="PF05899"/>
    </source>
</evidence>
<dbReference type="InterPro" id="IPR008579">
    <property type="entry name" value="UGlyAH_Cupin_dom"/>
</dbReference>
<dbReference type="AlphaFoldDB" id="X1EWE3"/>
<feature type="domain" description="(S)-ureidoglycine aminohydrolase cupin" evidence="1">
    <location>
        <begin position="14"/>
        <end position="87"/>
    </location>
</feature>